<sequence length="291" mass="33243">MAAAATQLQITIITPQWLDLPENEKENASSSSSSVSEQQQQQQELENEAIQMITEENNKRTTTQKFEPIHEWQKQKFDEWLTKNSFNMYPTRDEKEKLAEMLSASYAQITRLFANQRRRTHKKGGKGTTIKEDETSPISLITTIPKILTIESPTTDPSEINENSIEQINKDTTINSISRSSSPAIPSFEDNNIAAICSAVADQIHVDQENKKSFEPQPIPPPTKKRQRKRKSKKISWDEKLLETTVDEILNKISRKGPANDNDIQKEQTDIIQIKVDEKIEKSSSKGLRFF</sequence>
<evidence type="ECO:0000313" key="2">
    <source>
        <dbReference type="WBParaSite" id="PS1159_v2.g24297.t1"/>
    </source>
</evidence>
<organism evidence="1 2">
    <name type="scientific">Panagrolaimus sp. PS1159</name>
    <dbReference type="NCBI Taxonomy" id="55785"/>
    <lineage>
        <taxon>Eukaryota</taxon>
        <taxon>Metazoa</taxon>
        <taxon>Ecdysozoa</taxon>
        <taxon>Nematoda</taxon>
        <taxon>Chromadorea</taxon>
        <taxon>Rhabditida</taxon>
        <taxon>Tylenchina</taxon>
        <taxon>Panagrolaimomorpha</taxon>
        <taxon>Panagrolaimoidea</taxon>
        <taxon>Panagrolaimidae</taxon>
        <taxon>Panagrolaimus</taxon>
    </lineage>
</organism>
<protein>
    <submittedName>
        <fullName evidence="2">Homeobox domain-containing protein</fullName>
    </submittedName>
</protein>
<dbReference type="Proteomes" id="UP000887580">
    <property type="component" value="Unplaced"/>
</dbReference>
<evidence type="ECO:0000313" key="1">
    <source>
        <dbReference type="Proteomes" id="UP000887580"/>
    </source>
</evidence>
<reference evidence="2" key="1">
    <citation type="submission" date="2022-11" db="UniProtKB">
        <authorList>
            <consortium name="WormBaseParasite"/>
        </authorList>
    </citation>
    <scope>IDENTIFICATION</scope>
</reference>
<accession>A0AC35G7L1</accession>
<name>A0AC35G7L1_9BILA</name>
<dbReference type="WBParaSite" id="PS1159_v2.g24297.t1">
    <property type="protein sequence ID" value="PS1159_v2.g24297.t1"/>
    <property type="gene ID" value="PS1159_v2.g24297"/>
</dbReference>
<proteinExistence type="predicted"/>